<evidence type="ECO:0000313" key="2">
    <source>
        <dbReference type="EMBL" id="GFG30830.1"/>
    </source>
</evidence>
<proteinExistence type="predicted"/>
<dbReference type="OrthoDB" id="4794873at2759"/>
<keyword evidence="3" id="KW-1185">Reference proteome</keyword>
<protein>
    <recommendedName>
        <fullName evidence="4">Nose resistant-to-fluoxetine protein N-terminal domain-containing protein</fullName>
    </recommendedName>
</protein>
<evidence type="ECO:0008006" key="4">
    <source>
        <dbReference type="Google" id="ProtNLM"/>
    </source>
</evidence>
<keyword evidence="1" id="KW-1133">Transmembrane helix</keyword>
<evidence type="ECO:0000313" key="3">
    <source>
        <dbReference type="Proteomes" id="UP000502823"/>
    </source>
</evidence>
<gene>
    <name evidence="2" type="ORF">Cfor_00758</name>
</gene>
<accession>A0A6L2PHB8</accession>
<dbReference type="AlphaFoldDB" id="A0A6L2PHB8"/>
<dbReference type="InParanoid" id="A0A6L2PHB8"/>
<sequence length="142" mass="15589">MTMNSDAFHHLQPGHRVPRYSAIHWALCVPASCNASDVQVALSDTLHRHTEGTGIGFNVRVTDSMCQTQDDRLHLPSSTIVVGAIFIIIAGFAVVATVCDPTWRSVDQKLILWTASEGAELHTLTATVFMVKFYVCNSSFAR</sequence>
<keyword evidence="1" id="KW-0812">Transmembrane</keyword>
<reference evidence="3" key="1">
    <citation type="submission" date="2020-01" db="EMBL/GenBank/DDBJ databases">
        <title>Draft genome sequence of the Termite Coptotermes fromosanus.</title>
        <authorList>
            <person name="Itakura S."/>
            <person name="Yosikawa Y."/>
            <person name="Umezawa K."/>
        </authorList>
    </citation>
    <scope>NUCLEOTIDE SEQUENCE [LARGE SCALE GENOMIC DNA]</scope>
</reference>
<name>A0A6L2PHB8_COPFO</name>
<dbReference type="Proteomes" id="UP000502823">
    <property type="component" value="Unassembled WGS sequence"/>
</dbReference>
<comment type="caution">
    <text evidence="2">The sequence shown here is derived from an EMBL/GenBank/DDBJ whole genome shotgun (WGS) entry which is preliminary data.</text>
</comment>
<feature type="transmembrane region" description="Helical" evidence="1">
    <location>
        <begin position="80"/>
        <end position="99"/>
    </location>
</feature>
<evidence type="ECO:0000256" key="1">
    <source>
        <dbReference type="SAM" id="Phobius"/>
    </source>
</evidence>
<keyword evidence="1" id="KW-0472">Membrane</keyword>
<dbReference type="EMBL" id="BLKM01000257">
    <property type="protein sequence ID" value="GFG30830.1"/>
    <property type="molecule type" value="Genomic_DNA"/>
</dbReference>
<organism evidence="2 3">
    <name type="scientific">Coptotermes formosanus</name>
    <name type="common">Formosan subterranean termite</name>
    <dbReference type="NCBI Taxonomy" id="36987"/>
    <lineage>
        <taxon>Eukaryota</taxon>
        <taxon>Metazoa</taxon>
        <taxon>Ecdysozoa</taxon>
        <taxon>Arthropoda</taxon>
        <taxon>Hexapoda</taxon>
        <taxon>Insecta</taxon>
        <taxon>Pterygota</taxon>
        <taxon>Neoptera</taxon>
        <taxon>Polyneoptera</taxon>
        <taxon>Dictyoptera</taxon>
        <taxon>Blattodea</taxon>
        <taxon>Blattoidea</taxon>
        <taxon>Termitoidae</taxon>
        <taxon>Rhinotermitidae</taxon>
        <taxon>Coptotermes</taxon>
    </lineage>
</organism>